<accession>A0A075DXK2</accession>
<dbReference type="KEGG" id="vg:22112186"/>
<dbReference type="EMBL" id="KJ473423">
    <property type="protein sequence ID" value="AHY26772.1"/>
    <property type="molecule type" value="Genomic_DNA"/>
</dbReference>
<protein>
    <submittedName>
        <fullName evidence="1">Uncharacterized protein</fullName>
    </submittedName>
</protein>
<organism evidence="1 2">
    <name type="scientific">Acinetobacter phage vB_AbaP_Acibel007</name>
    <dbReference type="NCBI Taxonomy" id="1481187"/>
    <lineage>
        <taxon>Viruses</taxon>
        <taxon>Duplodnaviria</taxon>
        <taxon>Heunggongvirae</taxon>
        <taxon>Uroviricota</taxon>
        <taxon>Caudoviricetes</taxon>
        <taxon>Autographivirales</taxon>
        <taxon>Autoscriptoviridae</taxon>
        <taxon>Beijerinckvirinae</taxon>
        <taxon>Daemvirus</taxon>
        <taxon>Daemvirus acibel007</taxon>
    </lineage>
</organism>
<sequence length="172" mass="19116">MKLLLTTTEINKAIESIERRGKQLDTDIHVAGVSVLKHVAEHGDTTLLDKLVGAMPKGSRKSAFCEWALAYGNVRMLDRANDADKPAIEQGRLFAKDKSKEFNEVEAIANKWYDFKPEADLLITFDAAAMVASMMKRLSKAQKQGAEVTGHGDALKQLRALMQQLETQTEEL</sequence>
<evidence type="ECO:0000313" key="2">
    <source>
        <dbReference type="Proteomes" id="UP000028860"/>
    </source>
</evidence>
<dbReference type="OrthoDB" id="10091at10239"/>
<evidence type="ECO:0000313" key="1">
    <source>
        <dbReference type="EMBL" id="AHY26772.1"/>
    </source>
</evidence>
<proteinExistence type="predicted"/>
<dbReference type="Proteomes" id="UP000028860">
    <property type="component" value="Segment"/>
</dbReference>
<reference evidence="1 2" key="1">
    <citation type="journal article" date="2014" name="PLoS ONE">
        <title>Characterization of Newly Isolated Lytic Bacteriophages Active against Acinetobacter baumannii.</title>
        <authorList>
            <person name="Merabishvili M."/>
            <person name="Vandenheuvel D."/>
            <person name="Kropinski A.M."/>
            <person name="Mast J."/>
            <person name="De Vos D."/>
            <person name="Verbeken G."/>
            <person name="Noben J.P."/>
            <person name="Lavigne R."/>
            <person name="Vaneechoutte M."/>
            <person name="Pirnay J.P."/>
        </authorList>
    </citation>
    <scope>NUCLEOTIDE SEQUENCE [LARGE SCALE GENOMIC DNA]</scope>
</reference>
<name>A0A075DXK2_9CAUD</name>
<dbReference type="GeneID" id="22112186"/>
<gene>
    <name evidence="1" type="ORF">vB_AbaP_Acibel007_gp1</name>
</gene>
<dbReference type="RefSeq" id="YP_009103212.1">
    <property type="nucleotide sequence ID" value="NC_025457.1"/>
</dbReference>
<keyword evidence="2" id="KW-1185">Reference proteome</keyword>